<dbReference type="SUPFAM" id="SSF102824">
    <property type="entry name" value="Colicin D/E5 nuclease domain"/>
    <property type="match status" value="1"/>
</dbReference>
<dbReference type="AlphaFoldDB" id="A0A0N5B1M7"/>
<reference evidence="4" key="1">
    <citation type="submission" date="2017-02" db="UniProtKB">
        <authorList>
            <consortium name="WormBaseParasite"/>
        </authorList>
    </citation>
    <scope>IDENTIFICATION</scope>
</reference>
<organism evidence="3 4">
    <name type="scientific">Syphacia muris</name>
    <dbReference type="NCBI Taxonomy" id="451379"/>
    <lineage>
        <taxon>Eukaryota</taxon>
        <taxon>Metazoa</taxon>
        <taxon>Ecdysozoa</taxon>
        <taxon>Nematoda</taxon>
        <taxon>Chromadorea</taxon>
        <taxon>Rhabditida</taxon>
        <taxon>Spirurina</taxon>
        <taxon>Oxyuridomorpha</taxon>
        <taxon>Oxyuroidea</taxon>
        <taxon>Oxyuridae</taxon>
        <taxon>Syphacia</taxon>
    </lineage>
</organism>
<dbReference type="NCBIfam" id="TIGR03696">
    <property type="entry name" value="Rhs_assc_core"/>
    <property type="match status" value="1"/>
</dbReference>
<feature type="domain" description="Colicin E5 ribonuclease" evidence="2">
    <location>
        <begin position="302"/>
        <end position="381"/>
    </location>
</feature>
<dbReference type="InterPro" id="IPR021964">
    <property type="entry name" value="Colicin_E5_C"/>
</dbReference>
<dbReference type="Pfam" id="PF12106">
    <property type="entry name" value="Colicin_E5"/>
    <property type="match status" value="1"/>
</dbReference>
<dbReference type="InterPro" id="IPR031325">
    <property type="entry name" value="RHS_repeat"/>
</dbReference>
<dbReference type="WBParaSite" id="SMUV_0001119601-mRNA-1">
    <property type="protein sequence ID" value="SMUV_0001119601-mRNA-1"/>
    <property type="gene ID" value="SMUV_0001119601"/>
</dbReference>
<dbReference type="InterPro" id="IPR022385">
    <property type="entry name" value="Rhs_assc_core"/>
</dbReference>
<dbReference type="Gene3D" id="3.30.2310.30">
    <property type="match status" value="1"/>
</dbReference>
<sequence>NRRTYEPDGVTPRFKNHSSAVINNPDAAAGYIGETSYFGYDRSGNLLSDGNTTYTYDGFGRTTEIRTADGSTQINRYDAEGLRAEMEENGELVKFLFNEEKEVIAEETNNEVIRYIRGLGIISSDSESARTYYHYVSDNQGSVRLILTDTTNDRKIRNYYYYDAFGESVIEHEDIHNRFRFNGEQYDPVTSQYYLRARYYNPVIGRFTQEDTYYGDGLNLYEYCRNNPVIYRDPSGHNICPAQLALYKQYIAAGMTPKQAYDQMRLDLGLSAKNPFTAGSEGGTVALKYTNITSQDIIFGSSTKSAQKLANQITNRGWTTNLVKQTVDAPYTTRASINKATGNPATVFYTQQGSYVIVDDVTKAIVQVSDNINPATWMPDPSIVNPYIPNEKYYNLNDFLRCLNSLDDETIKAEDYILTPYYIFKGKRMELYEWYRDRELPLRHGGASVRAPRPRRQEAAVPLQHVRQPHPAREPVGTPARVVGV</sequence>
<dbReference type="InterPro" id="IPR038234">
    <property type="entry name" value="Colicin_E5_C_sf"/>
</dbReference>
<dbReference type="InterPro" id="IPR038233">
    <property type="entry name" value="Colicin_D/E5_nuclease"/>
</dbReference>
<protein>
    <submittedName>
        <fullName evidence="4">Colicin_E5 domain-containing protein</fullName>
    </submittedName>
</protein>
<dbReference type="NCBIfam" id="TIGR01643">
    <property type="entry name" value="YD_repeat_2x"/>
    <property type="match status" value="1"/>
</dbReference>
<evidence type="ECO:0000256" key="1">
    <source>
        <dbReference type="SAM" id="MobiDB-lite"/>
    </source>
</evidence>
<dbReference type="STRING" id="451379.A0A0N5B1M7"/>
<dbReference type="GO" id="GO:0004540">
    <property type="term" value="F:RNA nuclease activity"/>
    <property type="evidence" value="ECO:0007669"/>
    <property type="project" value="InterPro"/>
</dbReference>
<evidence type="ECO:0000313" key="4">
    <source>
        <dbReference type="WBParaSite" id="SMUV_0001119601-mRNA-1"/>
    </source>
</evidence>
<accession>A0A0N5B1M7</accession>
<keyword evidence="3" id="KW-1185">Reference proteome</keyword>
<evidence type="ECO:0000259" key="2">
    <source>
        <dbReference type="Pfam" id="PF12106"/>
    </source>
</evidence>
<dbReference type="InterPro" id="IPR006530">
    <property type="entry name" value="YD"/>
</dbReference>
<dbReference type="PANTHER" id="PTHR32305">
    <property type="match status" value="1"/>
</dbReference>
<dbReference type="InterPro" id="IPR050708">
    <property type="entry name" value="T6SS_VgrG/RHS"/>
</dbReference>
<feature type="region of interest" description="Disordered" evidence="1">
    <location>
        <begin position="445"/>
        <end position="485"/>
    </location>
</feature>
<dbReference type="Proteomes" id="UP000046393">
    <property type="component" value="Unplaced"/>
</dbReference>
<name>A0A0N5B1M7_9BILA</name>
<dbReference type="Pfam" id="PF05593">
    <property type="entry name" value="RHS_repeat"/>
    <property type="match status" value="1"/>
</dbReference>
<dbReference type="PANTHER" id="PTHR32305:SF15">
    <property type="entry name" value="PROTEIN RHSA-RELATED"/>
    <property type="match status" value="1"/>
</dbReference>
<evidence type="ECO:0000313" key="3">
    <source>
        <dbReference type="Proteomes" id="UP000046393"/>
    </source>
</evidence>
<proteinExistence type="predicted"/>
<dbReference type="Gene3D" id="2.180.10.10">
    <property type="entry name" value="RHS repeat-associated core"/>
    <property type="match status" value="1"/>
</dbReference>